<name>K2J3X3_9GAMM</name>
<accession>K2J3X3</accession>
<keyword evidence="1" id="KW-1133">Transmembrane helix</keyword>
<keyword evidence="1" id="KW-0472">Membrane</keyword>
<dbReference type="EMBL" id="AMRI01000023">
    <property type="protein sequence ID" value="EKE69577.1"/>
    <property type="molecule type" value="Genomic_DNA"/>
</dbReference>
<keyword evidence="3" id="KW-1185">Reference proteome</keyword>
<sequence>MKVRLAVSLVLGGLISLSLAMNWFLLMPLDSGSKLAGIVLAAMPLWAMVVMFMLCDSRRLRQGLRSWGLVLVVSVLVNGVFW</sequence>
<evidence type="ECO:0000313" key="2">
    <source>
        <dbReference type="EMBL" id="EKE69577.1"/>
    </source>
</evidence>
<keyword evidence="1" id="KW-0812">Transmembrane</keyword>
<feature type="transmembrane region" description="Helical" evidence="1">
    <location>
        <begin position="64"/>
        <end position="81"/>
    </location>
</feature>
<reference evidence="2 3" key="1">
    <citation type="journal article" date="2012" name="J. Bacteriol.">
        <title>Genome Sequence of Gallaecimonas xiamenensis Type Strain 3-C-1.</title>
        <authorList>
            <person name="Lai Q."/>
            <person name="Wang L."/>
            <person name="Wang W."/>
            <person name="Shao Z."/>
        </authorList>
    </citation>
    <scope>NUCLEOTIDE SEQUENCE [LARGE SCALE GENOMIC DNA]</scope>
    <source>
        <strain evidence="2 3">3-C-1</strain>
    </source>
</reference>
<dbReference type="AlphaFoldDB" id="K2J3X3"/>
<feature type="transmembrane region" description="Helical" evidence="1">
    <location>
        <begin position="36"/>
        <end position="55"/>
    </location>
</feature>
<comment type="caution">
    <text evidence="2">The sequence shown here is derived from an EMBL/GenBank/DDBJ whole genome shotgun (WGS) entry which is preliminary data.</text>
</comment>
<dbReference type="STRING" id="745411.B3C1_14827"/>
<organism evidence="2 3">
    <name type="scientific">Gallaecimonas xiamenensis 3-C-1</name>
    <dbReference type="NCBI Taxonomy" id="745411"/>
    <lineage>
        <taxon>Bacteria</taxon>
        <taxon>Pseudomonadati</taxon>
        <taxon>Pseudomonadota</taxon>
        <taxon>Gammaproteobacteria</taxon>
        <taxon>Enterobacterales</taxon>
        <taxon>Gallaecimonadaceae</taxon>
        <taxon>Gallaecimonas</taxon>
    </lineage>
</organism>
<dbReference type="RefSeq" id="WP_008485819.1">
    <property type="nucleotide sequence ID" value="NZ_AMRI01000023.1"/>
</dbReference>
<evidence type="ECO:0000313" key="3">
    <source>
        <dbReference type="Proteomes" id="UP000006755"/>
    </source>
</evidence>
<gene>
    <name evidence="2" type="ORF">B3C1_14827</name>
</gene>
<evidence type="ECO:0000256" key="1">
    <source>
        <dbReference type="SAM" id="Phobius"/>
    </source>
</evidence>
<dbReference type="Proteomes" id="UP000006755">
    <property type="component" value="Unassembled WGS sequence"/>
</dbReference>
<proteinExistence type="predicted"/>
<protein>
    <submittedName>
        <fullName evidence="2">Uncharacterized protein</fullName>
    </submittedName>
</protein>